<evidence type="ECO:0000256" key="4">
    <source>
        <dbReference type="ARBA" id="ARBA00012670"/>
    </source>
</evidence>
<evidence type="ECO:0000256" key="6">
    <source>
        <dbReference type="ARBA" id="ARBA00023277"/>
    </source>
</evidence>
<keyword evidence="5" id="KW-0378">Hydrolase</keyword>
<evidence type="ECO:0000256" key="2">
    <source>
        <dbReference type="ARBA" id="ARBA00004834"/>
    </source>
</evidence>
<dbReference type="InterPro" id="IPR010720">
    <property type="entry name" value="Alpha-L-AF_C"/>
</dbReference>
<dbReference type="InterPro" id="IPR055235">
    <property type="entry name" value="ASD1_cat"/>
</dbReference>
<feature type="domain" description="Alpha-L-arabinofuranosidase C-terminal" evidence="10">
    <location>
        <begin position="294"/>
        <end position="504"/>
    </location>
</feature>
<dbReference type="InterPro" id="IPR017853">
    <property type="entry name" value="GH"/>
</dbReference>
<feature type="compositionally biased region" description="Acidic residues" evidence="9">
    <location>
        <begin position="885"/>
        <end position="903"/>
    </location>
</feature>
<feature type="compositionally biased region" description="Polar residues" evidence="9">
    <location>
        <begin position="592"/>
        <end position="610"/>
    </location>
</feature>
<evidence type="ECO:0000256" key="7">
    <source>
        <dbReference type="ARBA" id="ARBA00023295"/>
    </source>
</evidence>
<comment type="similarity">
    <text evidence="3">Belongs to the glycosyl hydrolase 51 family.</text>
</comment>
<comment type="function">
    <text evidence="8">Alpha-L-arabinofuranosidase involved in the degradation of arabinoxylan, a major component of plant hemicellulose. Acts only on small linear 1,5-alpha-linked L-arabinofuranosyl oligosaccharides.</text>
</comment>
<dbReference type="SUPFAM" id="SSF51445">
    <property type="entry name" value="(Trans)glycosidases"/>
    <property type="match status" value="1"/>
</dbReference>
<reference evidence="11 12" key="1">
    <citation type="journal article" date="2020" name="ISME J.">
        <title>Uncovering the hidden diversity of litter-decomposition mechanisms in mushroom-forming fungi.</title>
        <authorList>
            <person name="Floudas D."/>
            <person name="Bentzer J."/>
            <person name="Ahren D."/>
            <person name="Johansson T."/>
            <person name="Persson P."/>
            <person name="Tunlid A."/>
        </authorList>
    </citation>
    <scope>NUCLEOTIDE SEQUENCE [LARGE SCALE GENOMIC DNA]</scope>
    <source>
        <strain evidence="11 12">CBS 101986</strain>
    </source>
</reference>
<dbReference type="OrthoDB" id="3032304at2759"/>
<evidence type="ECO:0000313" key="12">
    <source>
        <dbReference type="Proteomes" id="UP000567179"/>
    </source>
</evidence>
<dbReference type="Proteomes" id="UP000567179">
    <property type="component" value="Unassembled WGS sequence"/>
</dbReference>
<evidence type="ECO:0000256" key="1">
    <source>
        <dbReference type="ARBA" id="ARBA00001462"/>
    </source>
</evidence>
<dbReference type="Pfam" id="PF06964">
    <property type="entry name" value="Alpha-L-AF_C"/>
    <property type="match status" value="1"/>
</dbReference>
<evidence type="ECO:0000313" key="11">
    <source>
        <dbReference type="EMBL" id="KAF5313863.1"/>
    </source>
</evidence>
<evidence type="ECO:0000256" key="9">
    <source>
        <dbReference type="SAM" id="MobiDB-lite"/>
    </source>
</evidence>
<dbReference type="Pfam" id="PF22848">
    <property type="entry name" value="ASD1_dom"/>
    <property type="match status" value="1"/>
</dbReference>
<comment type="pathway">
    <text evidence="2">Glycan metabolism; L-arabinan degradation.</text>
</comment>
<keyword evidence="7" id="KW-0326">Glycosidase</keyword>
<dbReference type="PANTHER" id="PTHR43576:SF3">
    <property type="entry name" value="ALPHA-L-ARABINOFURANOSIDASE C"/>
    <property type="match status" value="1"/>
</dbReference>
<gene>
    <name evidence="11" type="ORF">D9619_013096</name>
</gene>
<evidence type="ECO:0000256" key="5">
    <source>
        <dbReference type="ARBA" id="ARBA00022801"/>
    </source>
</evidence>
<feature type="compositionally biased region" description="Polar residues" evidence="9">
    <location>
        <begin position="851"/>
        <end position="862"/>
    </location>
</feature>
<feature type="compositionally biased region" description="Basic and acidic residues" evidence="9">
    <location>
        <begin position="867"/>
        <end position="884"/>
    </location>
</feature>
<dbReference type="AlphaFoldDB" id="A0A8H5AZN9"/>
<dbReference type="GO" id="GO:0031222">
    <property type="term" value="P:arabinan catabolic process"/>
    <property type="evidence" value="ECO:0007669"/>
    <property type="project" value="UniProtKB-UniPathway"/>
</dbReference>
<dbReference type="InterPro" id="IPR013780">
    <property type="entry name" value="Glyco_hydro_b"/>
</dbReference>
<feature type="region of interest" description="Disordered" evidence="9">
    <location>
        <begin position="826"/>
        <end position="915"/>
    </location>
</feature>
<dbReference type="GO" id="GO:0046373">
    <property type="term" value="P:L-arabinose metabolic process"/>
    <property type="evidence" value="ECO:0007669"/>
    <property type="project" value="InterPro"/>
</dbReference>
<dbReference type="SUPFAM" id="SSF51011">
    <property type="entry name" value="Glycosyl hydrolase domain"/>
    <property type="match status" value="1"/>
</dbReference>
<evidence type="ECO:0000256" key="3">
    <source>
        <dbReference type="ARBA" id="ARBA00007186"/>
    </source>
</evidence>
<dbReference type="Gene3D" id="2.60.40.1180">
    <property type="entry name" value="Golgi alpha-mannosidase II"/>
    <property type="match status" value="1"/>
</dbReference>
<sequence length="915" mass="101602">MTPLRQSGSPSIHIDPARIISEVDPRIYGGFTEHMGRCIYGGIYEPGNPNGLADPETGYRTDVMSVLRELQVPLVRYPGGNFVSTYRWQDGVGPKELRPRRPDLAWLTEESNEFGTDEFITWCRALGTEPFICLNMGTGTLEDALAWVEYCNSSGSTHYANLRRKNGFHEPHGVKYWALGNEVWGPWQVGQQTAPEYASKAFQWAKALRLLDPSVKLIACGESGHADWDRVTLRTLAPVVDFHSLHTYTLSQGKHAVNVMGPAAAEKGIEITRSLIDLAKIENNLSKDLTICFDEWNVWDPVRAQGEKGAEEHYDLSDALAVAAWLNVFVRKADIVKIACIAQSVNVISPIMTSPEGLFKQTTFYPLHLFSTLMRGLSLDIYVTTPEPVKHIYTGPTVPKFIADLAAHTPDGGKQTKFVDVSAVLATTPSGNKEIRVAILNKHEEEEFVVPLRFGPDIKVGNKVVVHEVWHEDLKATNGFDGEHVKTVTSKVQWEGHFGELYASALMMWLALVAGRHDPVPTVYASSNIDLPYSTTRALAHLSQPLRAEFVSNTGALIADDLKRNQDMGDHESASPSGLALNSFIESPLANYQSADPSTPGTPSDNNSSFDAVDVSSDGQDTPLSPFASALDIVDDKLAADAASNSVTDADADSKWNMSLFNFPIATRNENVGRFPWVGTPSLPWQVVLRVLNNRYPAKPFYPKDPRVSKSIWEVLVIQKNRAASNKIIRNVAALYARTRRVVDRQHSEADELIDLMNGISVHDIDETPKFPWVSKKDPSWAGILMALDVIFATNPCPNIDDTEHRLNHMRVSKYAIALVRREKPQLAPEQEARHETSPHPFSTLRIALSSPPSSAESNLISNGIKRKQEDISRDRDDQDHGAEADVEDGEETDEETDNDDDAFYNQRLKRARID</sequence>
<dbReference type="EMBL" id="JAACJJ010000046">
    <property type="protein sequence ID" value="KAF5313863.1"/>
    <property type="molecule type" value="Genomic_DNA"/>
</dbReference>
<organism evidence="11 12">
    <name type="scientific">Psilocybe cf. subviscida</name>
    <dbReference type="NCBI Taxonomy" id="2480587"/>
    <lineage>
        <taxon>Eukaryota</taxon>
        <taxon>Fungi</taxon>
        <taxon>Dikarya</taxon>
        <taxon>Basidiomycota</taxon>
        <taxon>Agaricomycotina</taxon>
        <taxon>Agaricomycetes</taxon>
        <taxon>Agaricomycetidae</taxon>
        <taxon>Agaricales</taxon>
        <taxon>Agaricineae</taxon>
        <taxon>Strophariaceae</taxon>
        <taxon>Psilocybe</taxon>
    </lineage>
</organism>
<dbReference type="Gene3D" id="3.20.20.80">
    <property type="entry name" value="Glycosidases"/>
    <property type="match status" value="1"/>
</dbReference>
<keyword evidence="12" id="KW-1185">Reference proteome</keyword>
<dbReference type="EC" id="3.2.1.55" evidence="4"/>
<accession>A0A8H5AZN9</accession>
<comment type="caution">
    <text evidence="11">The sequence shown here is derived from an EMBL/GenBank/DDBJ whole genome shotgun (WGS) entry which is preliminary data.</text>
</comment>
<evidence type="ECO:0000256" key="8">
    <source>
        <dbReference type="ARBA" id="ARBA00037415"/>
    </source>
</evidence>
<feature type="region of interest" description="Disordered" evidence="9">
    <location>
        <begin position="592"/>
        <end position="621"/>
    </location>
</feature>
<evidence type="ECO:0000259" key="10">
    <source>
        <dbReference type="SMART" id="SM00813"/>
    </source>
</evidence>
<dbReference type="GO" id="GO:0046556">
    <property type="term" value="F:alpha-L-arabinofuranosidase activity"/>
    <property type="evidence" value="ECO:0007669"/>
    <property type="project" value="UniProtKB-EC"/>
</dbReference>
<dbReference type="PANTHER" id="PTHR43576">
    <property type="entry name" value="ALPHA-L-ARABINOFURANOSIDASE C-RELATED"/>
    <property type="match status" value="1"/>
</dbReference>
<dbReference type="SMART" id="SM00813">
    <property type="entry name" value="Alpha-L-AF_C"/>
    <property type="match status" value="1"/>
</dbReference>
<proteinExistence type="inferred from homology"/>
<name>A0A8H5AZN9_9AGAR</name>
<comment type="catalytic activity">
    <reaction evidence="1">
        <text>Hydrolysis of terminal non-reducing alpha-L-arabinofuranoside residues in alpha-L-arabinosides.</text>
        <dbReference type="EC" id="3.2.1.55"/>
    </reaction>
</comment>
<keyword evidence="6" id="KW-0119">Carbohydrate metabolism</keyword>
<protein>
    <recommendedName>
        <fullName evidence="4">non-reducing end alpha-L-arabinofuranosidase</fullName>
        <ecNumber evidence="4">3.2.1.55</ecNumber>
    </recommendedName>
</protein>
<dbReference type="UniPathway" id="UPA00667"/>
<feature type="compositionally biased region" description="Basic and acidic residues" evidence="9">
    <location>
        <begin position="826"/>
        <end position="838"/>
    </location>
</feature>